<evidence type="ECO:0000256" key="5">
    <source>
        <dbReference type="ARBA" id="ARBA00022989"/>
    </source>
</evidence>
<feature type="transmembrane region" description="Helical" evidence="7">
    <location>
        <begin position="34"/>
        <end position="60"/>
    </location>
</feature>
<dbReference type="InterPro" id="IPR003593">
    <property type="entry name" value="AAA+_ATPase"/>
</dbReference>
<gene>
    <name evidence="10" type="ORF">A3860_05070</name>
</gene>
<keyword evidence="3" id="KW-0547">Nucleotide-binding</keyword>
<dbReference type="PROSITE" id="PS50929">
    <property type="entry name" value="ABC_TM1F"/>
    <property type="match status" value="1"/>
</dbReference>
<protein>
    <submittedName>
        <fullName evidence="10">Multidrug ABC transporter</fullName>
    </submittedName>
</protein>
<dbReference type="OrthoDB" id="9760358at2"/>
<dbReference type="SMART" id="SM00382">
    <property type="entry name" value="AAA"/>
    <property type="match status" value="1"/>
</dbReference>
<dbReference type="PANTHER" id="PTHR43394:SF1">
    <property type="entry name" value="ATP-BINDING CASSETTE SUB-FAMILY B MEMBER 10, MITOCHONDRIAL"/>
    <property type="match status" value="1"/>
</dbReference>
<dbReference type="AlphaFoldDB" id="A0A1V9FRW8"/>
<evidence type="ECO:0000313" key="11">
    <source>
        <dbReference type="Proteomes" id="UP000192796"/>
    </source>
</evidence>
<dbReference type="InterPro" id="IPR011527">
    <property type="entry name" value="ABC1_TM_dom"/>
</dbReference>
<feature type="transmembrane region" description="Helical" evidence="7">
    <location>
        <begin position="72"/>
        <end position="92"/>
    </location>
</feature>
<dbReference type="CDD" id="cd07346">
    <property type="entry name" value="ABC_6TM_exporters"/>
    <property type="match status" value="1"/>
</dbReference>
<keyword evidence="11" id="KW-1185">Reference proteome</keyword>
<sequence length="584" mass="65188">MNYDLNKLAEQRRRNGSIAGLGGFIAFFSRERKILWLAIPAILTNAALNLAGSFLIGYSVDQFIQRRPLHEVWKFPAVLLIVYLAASMTSYLQTRLMGTAGQRILFSLRNTVFQKLQTLPVDFFHANRAGDIVARVNNDTESLNHFISGLLTMMIACLAAVIGACICMLFINFRLGLAGLVPAVLYVLFVWVISPLVKRKNAAWLEMAGQMSAAALENFKNFKFFVAHKRRDYFRKRMNSVLSQNYTVAMEAGALNNIFFSVYAFFSAFGQLIVLVYGLSMVAAGGFSTGLLISYLIYSAYLYNALRIVASFWPSLQIALAAWDRVNVILSIDEASTHASEERGDTSGALVEFRNVHFTYEGGKEVLRNVSFRLQRGKNYAFVGPTGGGKTTTASLIARLYDPTRGSVWLNGRDIRNYAGEERCRKIGFILQEPVLFTGTVRENISYGNPYILAGKLLEELLEECRLTDLLNVFKNGLDTEISPGSDSISLGQRQLVSFIRAVLRNPEVLILDEATANIDPVTERLLETILDRLPGETTRITIAHRLNTIKNADEVFFINAGEIYRASSFNDAVNKLLTETRVS</sequence>
<feature type="transmembrane region" description="Helical" evidence="7">
    <location>
        <begin position="245"/>
        <end position="266"/>
    </location>
</feature>
<dbReference type="GO" id="GO:0005886">
    <property type="term" value="C:plasma membrane"/>
    <property type="evidence" value="ECO:0007669"/>
    <property type="project" value="UniProtKB-SubCell"/>
</dbReference>
<dbReference type="PROSITE" id="PS00211">
    <property type="entry name" value="ABC_TRANSPORTER_1"/>
    <property type="match status" value="1"/>
</dbReference>
<feature type="transmembrane region" description="Helical" evidence="7">
    <location>
        <begin position="272"/>
        <end position="298"/>
    </location>
</feature>
<dbReference type="Pfam" id="PF00005">
    <property type="entry name" value="ABC_tran"/>
    <property type="match status" value="1"/>
</dbReference>
<name>A0A1V9FRW8_9BACT</name>
<dbReference type="InterPro" id="IPR003439">
    <property type="entry name" value="ABC_transporter-like_ATP-bd"/>
</dbReference>
<dbReference type="Proteomes" id="UP000192796">
    <property type="component" value="Unassembled WGS sequence"/>
</dbReference>
<dbReference type="PANTHER" id="PTHR43394">
    <property type="entry name" value="ATP-DEPENDENT PERMEASE MDL1, MITOCHONDRIAL"/>
    <property type="match status" value="1"/>
</dbReference>
<dbReference type="RefSeq" id="WP_081151351.1">
    <property type="nucleotide sequence ID" value="NZ_LVYD01000058.1"/>
</dbReference>
<evidence type="ECO:0000256" key="1">
    <source>
        <dbReference type="ARBA" id="ARBA00004651"/>
    </source>
</evidence>
<keyword evidence="2 7" id="KW-0812">Transmembrane</keyword>
<dbReference type="InterPro" id="IPR017871">
    <property type="entry name" value="ABC_transporter-like_CS"/>
</dbReference>
<evidence type="ECO:0000313" key="10">
    <source>
        <dbReference type="EMBL" id="OQP61092.1"/>
    </source>
</evidence>
<evidence type="ECO:0000259" key="8">
    <source>
        <dbReference type="PROSITE" id="PS50893"/>
    </source>
</evidence>
<evidence type="ECO:0000259" key="9">
    <source>
        <dbReference type="PROSITE" id="PS50929"/>
    </source>
</evidence>
<evidence type="ECO:0000256" key="4">
    <source>
        <dbReference type="ARBA" id="ARBA00022840"/>
    </source>
</evidence>
<keyword evidence="6 7" id="KW-0472">Membrane</keyword>
<dbReference type="GO" id="GO:0015421">
    <property type="term" value="F:ABC-type oligopeptide transporter activity"/>
    <property type="evidence" value="ECO:0007669"/>
    <property type="project" value="TreeGrafter"/>
</dbReference>
<reference evidence="10 11" key="1">
    <citation type="submission" date="2016-03" db="EMBL/GenBank/DDBJ databases">
        <title>Niastella vici sp. nov., isolated from farmland soil.</title>
        <authorList>
            <person name="Chen L."/>
            <person name="Wang D."/>
            <person name="Yang S."/>
            <person name="Wang G."/>
        </authorList>
    </citation>
    <scope>NUCLEOTIDE SEQUENCE [LARGE SCALE GENOMIC DNA]</scope>
    <source>
        <strain evidence="10 11">DJ57</strain>
    </source>
</reference>
<dbReference type="SUPFAM" id="SSF52540">
    <property type="entry name" value="P-loop containing nucleoside triphosphate hydrolases"/>
    <property type="match status" value="1"/>
</dbReference>
<evidence type="ECO:0000256" key="6">
    <source>
        <dbReference type="ARBA" id="ARBA00023136"/>
    </source>
</evidence>
<comment type="subcellular location">
    <subcellularLocation>
        <location evidence="1">Cell membrane</location>
        <topology evidence="1">Multi-pass membrane protein</topology>
    </subcellularLocation>
</comment>
<dbReference type="EMBL" id="LVYD01000058">
    <property type="protein sequence ID" value="OQP61092.1"/>
    <property type="molecule type" value="Genomic_DNA"/>
</dbReference>
<evidence type="ECO:0000256" key="2">
    <source>
        <dbReference type="ARBA" id="ARBA00022692"/>
    </source>
</evidence>
<proteinExistence type="predicted"/>
<dbReference type="PROSITE" id="PS50893">
    <property type="entry name" value="ABC_TRANSPORTER_2"/>
    <property type="match status" value="1"/>
</dbReference>
<feature type="transmembrane region" description="Helical" evidence="7">
    <location>
        <begin position="177"/>
        <end position="197"/>
    </location>
</feature>
<dbReference type="GO" id="GO:0005524">
    <property type="term" value="F:ATP binding"/>
    <property type="evidence" value="ECO:0007669"/>
    <property type="project" value="UniProtKB-KW"/>
</dbReference>
<feature type="domain" description="ABC transmembrane type-1" evidence="9">
    <location>
        <begin position="36"/>
        <end position="317"/>
    </location>
</feature>
<dbReference type="InterPro" id="IPR036640">
    <property type="entry name" value="ABC1_TM_sf"/>
</dbReference>
<dbReference type="Gene3D" id="3.40.50.300">
    <property type="entry name" value="P-loop containing nucleotide triphosphate hydrolases"/>
    <property type="match status" value="1"/>
</dbReference>
<comment type="caution">
    <text evidence="10">The sequence shown here is derived from an EMBL/GenBank/DDBJ whole genome shotgun (WGS) entry which is preliminary data.</text>
</comment>
<feature type="domain" description="ABC transporter" evidence="8">
    <location>
        <begin position="351"/>
        <end position="583"/>
    </location>
</feature>
<feature type="transmembrane region" description="Helical" evidence="7">
    <location>
        <begin position="150"/>
        <end position="171"/>
    </location>
</feature>
<dbReference type="InterPro" id="IPR039421">
    <property type="entry name" value="Type_1_exporter"/>
</dbReference>
<dbReference type="SUPFAM" id="SSF90123">
    <property type="entry name" value="ABC transporter transmembrane region"/>
    <property type="match status" value="1"/>
</dbReference>
<keyword evidence="5 7" id="KW-1133">Transmembrane helix</keyword>
<evidence type="ECO:0000256" key="3">
    <source>
        <dbReference type="ARBA" id="ARBA00022741"/>
    </source>
</evidence>
<evidence type="ECO:0000256" key="7">
    <source>
        <dbReference type="SAM" id="Phobius"/>
    </source>
</evidence>
<dbReference type="STRING" id="1703345.A3860_05070"/>
<dbReference type="InterPro" id="IPR027417">
    <property type="entry name" value="P-loop_NTPase"/>
</dbReference>
<organism evidence="10 11">
    <name type="scientific">Niastella vici</name>
    <dbReference type="NCBI Taxonomy" id="1703345"/>
    <lineage>
        <taxon>Bacteria</taxon>
        <taxon>Pseudomonadati</taxon>
        <taxon>Bacteroidota</taxon>
        <taxon>Chitinophagia</taxon>
        <taxon>Chitinophagales</taxon>
        <taxon>Chitinophagaceae</taxon>
        <taxon>Niastella</taxon>
    </lineage>
</organism>
<accession>A0A1V9FRW8</accession>
<dbReference type="Pfam" id="PF00664">
    <property type="entry name" value="ABC_membrane"/>
    <property type="match status" value="1"/>
</dbReference>
<keyword evidence="4" id="KW-0067">ATP-binding</keyword>
<dbReference type="GO" id="GO:0016887">
    <property type="term" value="F:ATP hydrolysis activity"/>
    <property type="evidence" value="ECO:0007669"/>
    <property type="project" value="InterPro"/>
</dbReference>
<dbReference type="Gene3D" id="1.20.1560.10">
    <property type="entry name" value="ABC transporter type 1, transmembrane domain"/>
    <property type="match status" value="1"/>
</dbReference>